<evidence type="ECO:0000313" key="5">
    <source>
        <dbReference type="Proteomes" id="UP001319060"/>
    </source>
</evidence>
<dbReference type="Gene3D" id="3.40.190.10">
    <property type="entry name" value="Periplasmic binding protein-like II"/>
    <property type="match status" value="1"/>
</dbReference>
<protein>
    <submittedName>
        <fullName evidence="4">SgrR family transcriptional regulator</fullName>
    </submittedName>
</protein>
<keyword evidence="1" id="KW-0238">DNA-binding</keyword>
<dbReference type="RefSeq" id="WP_188403191.1">
    <property type="nucleotide sequence ID" value="NZ_BMCE01000002.1"/>
</dbReference>
<accession>A0ABS2ZCY6</accession>
<dbReference type="InterPro" id="IPR039424">
    <property type="entry name" value="SBP_5"/>
</dbReference>
<dbReference type="SUPFAM" id="SSF53850">
    <property type="entry name" value="Periplasmic binding protein-like II"/>
    <property type="match status" value="1"/>
</dbReference>
<organism evidence="4 5">
    <name type="scientific">Fictibacillus barbaricus</name>
    <dbReference type="NCBI Taxonomy" id="182136"/>
    <lineage>
        <taxon>Bacteria</taxon>
        <taxon>Bacillati</taxon>
        <taxon>Bacillota</taxon>
        <taxon>Bacilli</taxon>
        <taxon>Bacillales</taxon>
        <taxon>Fictibacillaceae</taxon>
        <taxon>Fictibacillus</taxon>
    </lineage>
</organism>
<evidence type="ECO:0000256" key="1">
    <source>
        <dbReference type="ARBA" id="ARBA00023125"/>
    </source>
</evidence>
<proteinExistence type="predicted"/>
<comment type="caution">
    <text evidence="4">The sequence shown here is derived from an EMBL/GenBank/DDBJ whole genome shotgun (WGS) entry which is preliminary data.</text>
</comment>
<dbReference type="PANTHER" id="PTHR30290:SF72">
    <property type="entry name" value="HTH-TYPE TRANSCRIPTIONAL REGULATOR SGRR"/>
    <property type="match status" value="1"/>
</dbReference>
<gene>
    <name evidence="4" type="ORF">JYA64_07760</name>
</gene>
<keyword evidence="5" id="KW-1185">Reference proteome</keyword>
<evidence type="ECO:0000259" key="3">
    <source>
        <dbReference type="Pfam" id="PF12793"/>
    </source>
</evidence>
<dbReference type="Pfam" id="PF12793">
    <property type="entry name" value="SgrR_N"/>
    <property type="match status" value="1"/>
</dbReference>
<dbReference type="InterPro" id="IPR000914">
    <property type="entry name" value="SBP_5_dom"/>
</dbReference>
<feature type="domain" description="Transcriptional regulator SgrR N-terminal HTH" evidence="3">
    <location>
        <begin position="16"/>
        <end position="86"/>
    </location>
</feature>
<dbReference type="InterPro" id="IPR025370">
    <property type="entry name" value="SgrR_HTH_N"/>
</dbReference>
<dbReference type="InterPro" id="IPR036390">
    <property type="entry name" value="WH_DNA-bd_sf"/>
</dbReference>
<dbReference type="EMBL" id="JAFHKS010000042">
    <property type="protein sequence ID" value="MBN3545184.1"/>
    <property type="molecule type" value="Genomic_DNA"/>
</dbReference>
<feature type="domain" description="Solute-binding protein family 5" evidence="2">
    <location>
        <begin position="161"/>
        <end position="300"/>
    </location>
</feature>
<dbReference type="Proteomes" id="UP001319060">
    <property type="component" value="Unassembled WGS sequence"/>
</dbReference>
<reference evidence="4 5" key="1">
    <citation type="submission" date="2021-01" db="EMBL/GenBank/DDBJ databases">
        <title>Genome Sequencing of Type Strains.</title>
        <authorList>
            <person name="Lemaire J.F."/>
            <person name="Inderbitzin P."/>
            <person name="Collins S.B."/>
            <person name="Wespe N."/>
            <person name="Knight-Connoni V."/>
        </authorList>
    </citation>
    <scope>NUCLEOTIDE SEQUENCE [LARGE SCALE GENOMIC DNA]</scope>
    <source>
        <strain evidence="4 5">DSM 14730</strain>
    </source>
</reference>
<name>A0ABS2ZCY6_9BACL</name>
<dbReference type="SUPFAM" id="SSF46785">
    <property type="entry name" value="Winged helix' DNA-binding domain"/>
    <property type="match status" value="1"/>
</dbReference>
<evidence type="ECO:0000259" key="2">
    <source>
        <dbReference type="Pfam" id="PF00496"/>
    </source>
</evidence>
<evidence type="ECO:0000313" key="4">
    <source>
        <dbReference type="EMBL" id="MBN3545184.1"/>
    </source>
</evidence>
<dbReference type="PANTHER" id="PTHR30290">
    <property type="entry name" value="PERIPLASMIC BINDING COMPONENT OF ABC TRANSPORTER"/>
    <property type="match status" value="1"/>
</dbReference>
<sequence length="551" mass="64854">MDTKLLILWRYFSSGSIRTEEIAEALQISQKQTTRYLKKWTDDGWLNFTPGRGRGNVSHLEWLKDVEEIFEEEVMKIIDTEPVERSSKYLMFDWSTDTKMRVMNKFQSLFGFVQQTQDKLIVPKRYPFQLIHPLEAADAHSAHMVANVFNRLVSITDTGKILPELAHSWDVSPTKLRLYLRKDVSFHDGSVLTADDVVNCLEKLRIHKHNKELWAPVEEIVAKTPLVVDILYSQGCSYSLHLLSTMTSSIYKENKGRLYGTGSFFIEENTDQKTTLTAFKEHFQERPLLDAVEFVHVPKDFPIVYQSTLEQEKQTTYKVESDSGFGVVIMNAYRKNSQIQRKEVRHYLHQLIAKNRQKIQGIDSRTIPNQNSCIIGQKQNVHIPKVERPMFIKPLIVRASDHTEKTTRWLIELLEQESIPVEVKWFPFEEIIKNRLHIQEVDLFIHGEIFELNQDLSFYHFLTNGFAPLPYILQNDTKWKKRIDEYVHTPFEEWTRLNISLEKELMEESIMIPLYYEKRFIPFSAELMNVNIKHFGYVDFSKLWVRPTLED</sequence>
<dbReference type="Pfam" id="PF00496">
    <property type="entry name" value="SBP_bac_5"/>
    <property type="match status" value="1"/>
</dbReference>